<reference evidence="2 3" key="1">
    <citation type="journal article" date="2014" name="Am. J. Bot.">
        <title>Genome assembly and annotation for red clover (Trifolium pratense; Fabaceae).</title>
        <authorList>
            <person name="Istvanek J."/>
            <person name="Jaros M."/>
            <person name="Krenek A."/>
            <person name="Repkova J."/>
        </authorList>
    </citation>
    <scope>NUCLEOTIDE SEQUENCE [LARGE SCALE GENOMIC DNA]</scope>
    <source>
        <strain evidence="3">cv. Tatra</strain>
        <tissue evidence="2">Young leaves</tissue>
    </source>
</reference>
<dbReference type="PANTHER" id="PTHR42648">
    <property type="entry name" value="TRANSPOSASE, PUTATIVE-RELATED"/>
    <property type="match status" value="1"/>
</dbReference>
<feature type="non-terminal residue" evidence="2">
    <location>
        <position position="1"/>
    </location>
</feature>
<comment type="caution">
    <text evidence="2">The sequence shown here is derived from an EMBL/GenBank/DDBJ whole genome shotgun (WGS) entry which is preliminary data.</text>
</comment>
<dbReference type="GO" id="GO:0003676">
    <property type="term" value="F:nucleic acid binding"/>
    <property type="evidence" value="ECO:0007669"/>
    <property type="project" value="InterPro"/>
</dbReference>
<dbReference type="EMBL" id="ASHM01126631">
    <property type="protein sequence ID" value="PNX58209.1"/>
    <property type="molecule type" value="Genomic_DNA"/>
</dbReference>
<dbReference type="Pfam" id="PF25597">
    <property type="entry name" value="SH3_retrovirus"/>
    <property type="match status" value="1"/>
</dbReference>
<dbReference type="SUPFAM" id="SSF53098">
    <property type="entry name" value="Ribonuclease H-like"/>
    <property type="match status" value="1"/>
</dbReference>
<dbReference type="InterPro" id="IPR001584">
    <property type="entry name" value="Integrase_cat-core"/>
</dbReference>
<gene>
    <name evidence="2" type="ORF">L195_g059077</name>
</gene>
<dbReference type="Gene3D" id="3.30.420.10">
    <property type="entry name" value="Ribonuclease H-like superfamily/Ribonuclease H"/>
    <property type="match status" value="1"/>
</dbReference>
<accession>A0A2K3JVX5</accession>
<organism evidence="2 3">
    <name type="scientific">Trifolium pratense</name>
    <name type="common">Red clover</name>
    <dbReference type="NCBI Taxonomy" id="57577"/>
    <lineage>
        <taxon>Eukaryota</taxon>
        <taxon>Viridiplantae</taxon>
        <taxon>Streptophyta</taxon>
        <taxon>Embryophyta</taxon>
        <taxon>Tracheophyta</taxon>
        <taxon>Spermatophyta</taxon>
        <taxon>Magnoliopsida</taxon>
        <taxon>eudicotyledons</taxon>
        <taxon>Gunneridae</taxon>
        <taxon>Pentapetalae</taxon>
        <taxon>rosids</taxon>
        <taxon>fabids</taxon>
        <taxon>Fabales</taxon>
        <taxon>Fabaceae</taxon>
        <taxon>Papilionoideae</taxon>
        <taxon>50 kb inversion clade</taxon>
        <taxon>NPAAA clade</taxon>
        <taxon>Hologalegina</taxon>
        <taxon>IRL clade</taxon>
        <taxon>Trifolieae</taxon>
        <taxon>Trifolium</taxon>
    </lineage>
</organism>
<evidence type="ECO:0000313" key="2">
    <source>
        <dbReference type="EMBL" id="PNX58209.1"/>
    </source>
</evidence>
<feature type="domain" description="Integrase catalytic" evidence="1">
    <location>
        <begin position="1"/>
        <end position="90"/>
    </location>
</feature>
<dbReference type="PROSITE" id="PS50994">
    <property type="entry name" value="INTEGRASE"/>
    <property type="match status" value="1"/>
</dbReference>
<dbReference type="STRING" id="57577.A0A2K3JVX5"/>
<protein>
    <submittedName>
        <fullName evidence="2">Equilibrative nucleoside transporter 3-like protein</fullName>
    </submittedName>
</protein>
<evidence type="ECO:0000259" key="1">
    <source>
        <dbReference type="PROSITE" id="PS50994"/>
    </source>
</evidence>
<evidence type="ECO:0000313" key="3">
    <source>
        <dbReference type="Proteomes" id="UP000236291"/>
    </source>
</evidence>
<sequence length="186" mass="21422">GGEYTSHEFKAFCSENGIQHEIIAAYTPQDNGMAERRNRTTMNMTRCMLKEKNLPHTFWGEAVSTACYVMNRSPTKKLQKVPEAIWSRHTPSVKHLRVFGCLCYRHIPDQRRKKLDDKSEAMILVGYHTASAYKLNNLITKKITASRDVNFEEDKCWDWNNTTSDDGNYVPFELLDEQAAEEATVP</sequence>
<dbReference type="InterPro" id="IPR012337">
    <property type="entry name" value="RNaseH-like_sf"/>
</dbReference>
<dbReference type="PANTHER" id="PTHR42648:SF18">
    <property type="entry name" value="RETROTRANSPOSON, UNCLASSIFIED-LIKE PROTEIN"/>
    <property type="match status" value="1"/>
</dbReference>
<dbReference type="AlphaFoldDB" id="A0A2K3JVX5"/>
<reference evidence="2 3" key="2">
    <citation type="journal article" date="2017" name="Front. Plant Sci.">
        <title>Gene Classification and Mining of Molecular Markers Useful in Red Clover (Trifolium pratense) Breeding.</title>
        <authorList>
            <person name="Istvanek J."/>
            <person name="Dluhosova J."/>
            <person name="Dluhos P."/>
            <person name="Patkova L."/>
            <person name="Nedelnik J."/>
            <person name="Repkova J."/>
        </authorList>
    </citation>
    <scope>NUCLEOTIDE SEQUENCE [LARGE SCALE GENOMIC DNA]</scope>
    <source>
        <strain evidence="3">cv. Tatra</strain>
        <tissue evidence="2">Young leaves</tissue>
    </source>
</reference>
<feature type="non-terminal residue" evidence="2">
    <location>
        <position position="186"/>
    </location>
</feature>
<dbReference type="InterPro" id="IPR039537">
    <property type="entry name" value="Retrotran_Ty1/copia-like"/>
</dbReference>
<dbReference type="Proteomes" id="UP000236291">
    <property type="component" value="Unassembled WGS sequence"/>
</dbReference>
<name>A0A2K3JVX5_TRIPR</name>
<dbReference type="InterPro" id="IPR057670">
    <property type="entry name" value="SH3_retrovirus"/>
</dbReference>
<dbReference type="InterPro" id="IPR036397">
    <property type="entry name" value="RNaseH_sf"/>
</dbReference>
<dbReference type="GO" id="GO:0015074">
    <property type="term" value="P:DNA integration"/>
    <property type="evidence" value="ECO:0007669"/>
    <property type="project" value="InterPro"/>
</dbReference>
<proteinExistence type="predicted"/>